<keyword evidence="3" id="KW-0521">NADP</keyword>
<dbReference type="InterPro" id="IPR050775">
    <property type="entry name" value="FAD-binding_Monooxygenases"/>
</dbReference>
<dbReference type="SUPFAM" id="SSF51905">
    <property type="entry name" value="FAD/NAD(P)-binding domain"/>
    <property type="match status" value="3"/>
</dbReference>
<evidence type="ECO:0000256" key="4">
    <source>
        <dbReference type="ARBA" id="ARBA00023002"/>
    </source>
</evidence>
<keyword evidence="1" id="KW-0285">Flavoprotein</keyword>
<dbReference type="Proteomes" id="UP000799772">
    <property type="component" value="Unassembled WGS sequence"/>
</dbReference>
<dbReference type="Pfam" id="PF13738">
    <property type="entry name" value="Pyr_redox_3"/>
    <property type="match status" value="1"/>
</dbReference>
<gene>
    <name evidence="5" type="ORF">NA57DRAFT_45708</name>
</gene>
<proteinExistence type="predicted"/>
<evidence type="ECO:0000313" key="5">
    <source>
        <dbReference type="EMBL" id="KAF2094711.1"/>
    </source>
</evidence>
<dbReference type="PANTHER" id="PTHR43098:SF5">
    <property type="entry name" value="DUAL-FUNCTIONAL MONOOXYGENASE_METHYLTRANSFERASE PSOF"/>
    <property type="match status" value="1"/>
</dbReference>
<accession>A0A9P4IAG8</accession>
<dbReference type="AlphaFoldDB" id="A0A9P4IAG8"/>
<keyword evidence="6" id="KW-1185">Reference proteome</keyword>
<evidence type="ECO:0000256" key="3">
    <source>
        <dbReference type="ARBA" id="ARBA00022857"/>
    </source>
</evidence>
<reference evidence="5" key="1">
    <citation type="journal article" date="2020" name="Stud. Mycol.">
        <title>101 Dothideomycetes genomes: a test case for predicting lifestyles and emergence of pathogens.</title>
        <authorList>
            <person name="Haridas S."/>
            <person name="Albert R."/>
            <person name="Binder M."/>
            <person name="Bloem J."/>
            <person name="Labutti K."/>
            <person name="Salamov A."/>
            <person name="Andreopoulos B."/>
            <person name="Baker S."/>
            <person name="Barry K."/>
            <person name="Bills G."/>
            <person name="Bluhm B."/>
            <person name="Cannon C."/>
            <person name="Castanera R."/>
            <person name="Culley D."/>
            <person name="Daum C."/>
            <person name="Ezra D."/>
            <person name="Gonzalez J."/>
            <person name="Henrissat B."/>
            <person name="Kuo A."/>
            <person name="Liang C."/>
            <person name="Lipzen A."/>
            <person name="Lutzoni F."/>
            <person name="Magnuson J."/>
            <person name="Mondo S."/>
            <person name="Nolan M."/>
            <person name="Ohm R."/>
            <person name="Pangilinan J."/>
            <person name="Park H.-J."/>
            <person name="Ramirez L."/>
            <person name="Alfaro M."/>
            <person name="Sun H."/>
            <person name="Tritt A."/>
            <person name="Yoshinaga Y."/>
            <person name="Zwiers L.-H."/>
            <person name="Turgeon B."/>
            <person name="Goodwin S."/>
            <person name="Spatafora J."/>
            <person name="Crous P."/>
            <person name="Grigoriev I."/>
        </authorList>
    </citation>
    <scope>NUCLEOTIDE SEQUENCE</scope>
    <source>
        <strain evidence="5">CBS 133067</strain>
    </source>
</reference>
<dbReference type="OrthoDB" id="66881at2759"/>
<dbReference type="InterPro" id="IPR036188">
    <property type="entry name" value="FAD/NAD-bd_sf"/>
</dbReference>
<keyword evidence="2" id="KW-0274">FAD</keyword>
<evidence type="ECO:0000256" key="2">
    <source>
        <dbReference type="ARBA" id="ARBA00022827"/>
    </source>
</evidence>
<protein>
    <submittedName>
        <fullName evidence="5">FAD/NAD(P)-binding domain-containing protein</fullName>
    </submittedName>
</protein>
<dbReference type="Gene3D" id="3.50.50.60">
    <property type="entry name" value="FAD/NAD(P)-binding domain"/>
    <property type="match status" value="2"/>
</dbReference>
<evidence type="ECO:0000256" key="1">
    <source>
        <dbReference type="ARBA" id="ARBA00022630"/>
    </source>
</evidence>
<sequence length="539" mass="61149">MGSLGDASQPDWDALIIGGGLSGIYSLYKLRKLNLRVKLLEAGSGVGGTWYWNRYPGARFDSESYSYSFSWSQELLDQWDWTEHFAPARETEAYANFICDKFDLRKDMQFHTRVRSAHFQEESRTWKVGTEGGEFFTCRFLVTAMGILSTPTLPNIPGVDDYKGVAYHTGRWPKESVSFEGKRVGIIGTGATSIQAIPEIAKTVGHLTVFQRTPNWAIPLHNGKISKEEMEKIRQGYKELFKLCSETNMNFIHPAEPRGTWEVTQEEREALWEHLYGQPGFGLWLSNFRDMGRDREANKLVSDFVANKIRQRVHDPATAEKLIPKHHGFGTRRVPMETNYYEAFNQPNVRLVDINETPIEKITSKGLKTSAEDFEFDMLIYATGFDMVTGAYDVLDIRGINGIKLKDAWSGGPKTYLGITVPQFPNLLMIMGPHSCFGNFPRSIEFGVDWVADCIEYLESHGKTWIEAKPEGAEQWTAHLHDCSKGLLSQEVDSWMTGVNKNVPGKQKRIVARYNGTAPEYRQRCRDVAQSGYATMKLA</sequence>
<dbReference type="EMBL" id="ML978133">
    <property type="protein sequence ID" value="KAF2094711.1"/>
    <property type="molecule type" value="Genomic_DNA"/>
</dbReference>
<organism evidence="5 6">
    <name type="scientific">Rhizodiscina lignyota</name>
    <dbReference type="NCBI Taxonomy" id="1504668"/>
    <lineage>
        <taxon>Eukaryota</taxon>
        <taxon>Fungi</taxon>
        <taxon>Dikarya</taxon>
        <taxon>Ascomycota</taxon>
        <taxon>Pezizomycotina</taxon>
        <taxon>Dothideomycetes</taxon>
        <taxon>Pleosporomycetidae</taxon>
        <taxon>Aulographales</taxon>
        <taxon>Rhizodiscinaceae</taxon>
        <taxon>Rhizodiscina</taxon>
    </lineage>
</organism>
<keyword evidence="4" id="KW-0560">Oxidoreductase</keyword>
<name>A0A9P4IAG8_9PEZI</name>
<comment type="caution">
    <text evidence="5">The sequence shown here is derived from an EMBL/GenBank/DDBJ whole genome shotgun (WGS) entry which is preliminary data.</text>
</comment>
<dbReference type="PANTHER" id="PTHR43098">
    <property type="entry name" value="L-ORNITHINE N(5)-MONOOXYGENASE-RELATED"/>
    <property type="match status" value="1"/>
</dbReference>
<evidence type="ECO:0000313" key="6">
    <source>
        <dbReference type="Proteomes" id="UP000799772"/>
    </source>
</evidence>
<dbReference type="GO" id="GO:0016491">
    <property type="term" value="F:oxidoreductase activity"/>
    <property type="evidence" value="ECO:0007669"/>
    <property type="project" value="UniProtKB-KW"/>
</dbReference>